<dbReference type="PANTHER" id="PTHR15020:SF50">
    <property type="entry name" value="UPF0659 PROTEIN YMR090W"/>
    <property type="match status" value="1"/>
</dbReference>
<dbReference type="Pfam" id="PF13460">
    <property type="entry name" value="NAD_binding_10"/>
    <property type="match status" value="1"/>
</dbReference>
<gene>
    <name evidence="2" type="ORF">CKF58_05180</name>
</gene>
<dbReference type="Proteomes" id="UP000265916">
    <property type="component" value="Unassembled WGS sequence"/>
</dbReference>
<dbReference type="InterPro" id="IPR016040">
    <property type="entry name" value="NAD(P)-bd_dom"/>
</dbReference>
<keyword evidence="3" id="KW-1185">Reference proteome</keyword>
<sequence length="203" mass="22320">MKNVQPAKQVLYIGATGSLGQVVIPDLIANTQAHFTLMARNLDYLRLPQVDSQRYSLLPGDATNLATLVKAMQGKDLVIVAVSGSMVKIAKTVIQAMQETRVKRLIFVSSYGIYGEITGNRGINSMLMPYREAADAVELSALDYTIMRPGWFDNSSDRSFTLFVKGEIITGNNISRLALATFMAQIINQPAKYNKQSVGLVRD</sequence>
<dbReference type="InterPro" id="IPR036291">
    <property type="entry name" value="NAD(P)-bd_dom_sf"/>
</dbReference>
<protein>
    <recommendedName>
        <fullName evidence="1">NAD(P)-binding domain-containing protein</fullName>
    </recommendedName>
</protein>
<evidence type="ECO:0000313" key="3">
    <source>
        <dbReference type="Proteomes" id="UP000265916"/>
    </source>
</evidence>
<dbReference type="EMBL" id="NRJG01000093">
    <property type="protein sequence ID" value="RIY37148.1"/>
    <property type="molecule type" value="Genomic_DNA"/>
</dbReference>
<evidence type="ECO:0000313" key="2">
    <source>
        <dbReference type="EMBL" id="RIY37148.1"/>
    </source>
</evidence>
<dbReference type="SUPFAM" id="SSF51735">
    <property type="entry name" value="NAD(P)-binding Rossmann-fold domains"/>
    <property type="match status" value="1"/>
</dbReference>
<feature type="domain" description="NAD(P)-binding" evidence="1">
    <location>
        <begin position="14"/>
        <end position="190"/>
    </location>
</feature>
<dbReference type="AlphaFoldDB" id="A0A3A1YIW8"/>
<dbReference type="PANTHER" id="PTHR15020">
    <property type="entry name" value="FLAVIN REDUCTASE-RELATED"/>
    <property type="match status" value="1"/>
</dbReference>
<evidence type="ECO:0000259" key="1">
    <source>
        <dbReference type="Pfam" id="PF13460"/>
    </source>
</evidence>
<comment type="caution">
    <text evidence="2">The sequence shown here is derived from an EMBL/GenBank/DDBJ whole genome shotgun (WGS) entry which is preliminary data.</text>
</comment>
<accession>A0A3A1YIW8</accession>
<proteinExistence type="predicted"/>
<dbReference type="RefSeq" id="WP_119531665.1">
    <property type="nucleotide sequence ID" value="NZ_JBHSSP010000004.1"/>
</dbReference>
<organism evidence="2 3">
    <name type="scientific">Psittacicella hinzii</name>
    <dbReference type="NCBI Taxonomy" id="2028575"/>
    <lineage>
        <taxon>Bacteria</taxon>
        <taxon>Pseudomonadati</taxon>
        <taxon>Pseudomonadota</taxon>
        <taxon>Gammaproteobacteria</taxon>
        <taxon>Pasteurellales</taxon>
        <taxon>Psittacicellaceae</taxon>
        <taxon>Psittacicella</taxon>
    </lineage>
</organism>
<reference evidence="2 3" key="1">
    <citation type="submission" date="2017-08" db="EMBL/GenBank/DDBJ databases">
        <title>Reclassification of Bisgaard taxon 37 and 44.</title>
        <authorList>
            <person name="Christensen H."/>
        </authorList>
    </citation>
    <scope>NUCLEOTIDE SEQUENCE [LARGE SCALE GENOMIC DNA]</scope>
    <source>
        <strain evidence="2 3">111</strain>
    </source>
</reference>
<dbReference type="Gene3D" id="3.40.50.720">
    <property type="entry name" value="NAD(P)-binding Rossmann-like Domain"/>
    <property type="match status" value="1"/>
</dbReference>
<dbReference type="OrthoDB" id="9803892at2"/>
<name>A0A3A1YIW8_9GAMM</name>